<dbReference type="KEGG" id="lem:LEN_4678"/>
<evidence type="ECO:0000259" key="2">
    <source>
        <dbReference type="Pfam" id="PF13229"/>
    </source>
</evidence>
<feature type="signal peptide" evidence="1">
    <location>
        <begin position="1"/>
        <end position="33"/>
    </location>
</feature>
<keyword evidence="1" id="KW-0732">Signal</keyword>
<dbReference type="Pfam" id="PF13229">
    <property type="entry name" value="Beta_helix"/>
    <property type="match status" value="1"/>
</dbReference>
<gene>
    <name evidence="3" type="ORF">LEN_4678</name>
</gene>
<feature type="domain" description="Right handed beta helix" evidence="2">
    <location>
        <begin position="266"/>
        <end position="411"/>
    </location>
</feature>
<reference evidence="3 4" key="1">
    <citation type="journal article" date="2017" name="DNA Res.">
        <title>Complete genome sequence and expression profile of the commercial lytic enzyme producer Lysobacter enzymogenes M497-1.</title>
        <authorList>
            <person name="Takami H."/>
            <person name="Toyoda A."/>
            <person name="Uchiyama I."/>
            <person name="Itoh T."/>
            <person name="Takaki Y."/>
            <person name="Arai W."/>
            <person name="Nishi S."/>
            <person name="Kawai M."/>
            <person name="Shinya K."/>
            <person name="Ikeda H."/>
        </authorList>
    </citation>
    <scope>NUCLEOTIDE SEQUENCE [LARGE SCALE GENOMIC DNA]</scope>
    <source>
        <strain evidence="3 4">M497-1</strain>
    </source>
</reference>
<dbReference type="InterPro" id="IPR022441">
    <property type="entry name" value="Para_beta_helix_rpt-2"/>
</dbReference>
<evidence type="ECO:0000256" key="1">
    <source>
        <dbReference type="SAM" id="SignalP"/>
    </source>
</evidence>
<dbReference type="NCBIfam" id="TIGR03804">
    <property type="entry name" value="para_beta_helix"/>
    <property type="match status" value="1"/>
</dbReference>
<dbReference type="SMART" id="SM00710">
    <property type="entry name" value="PbH1"/>
    <property type="match status" value="5"/>
</dbReference>
<evidence type="ECO:0000313" key="3">
    <source>
        <dbReference type="EMBL" id="BAW00166.1"/>
    </source>
</evidence>
<dbReference type="AlphaFoldDB" id="A0AAU9AU87"/>
<protein>
    <recommendedName>
        <fullName evidence="2">Right handed beta helix domain-containing protein</fullName>
    </recommendedName>
</protein>
<feature type="chain" id="PRO_5043684036" description="Right handed beta helix domain-containing protein" evidence="1">
    <location>
        <begin position="34"/>
        <end position="414"/>
    </location>
</feature>
<proteinExistence type="predicted"/>
<dbReference type="InterPro" id="IPR011050">
    <property type="entry name" value="Pectin_lyase_fold/virulence"/>
</dbReference>
<evidence type="ECO:0000313" key="4">
    <source>
        <dbReference type="Proteomes" id="UP000218824"/>
    </source>
</evidence>
<dbReference type="PROSITE" id="PS51318">
    <property type="entry name" value="TAT"/>
    <property type="match status" value="1"/>
</dbReference>
<dbReference type="RefSeq" id="WP_096382200.1">
    <property type="nucleotide sequence ID" value="NZ_AP014940.1"/>
</dbReference>
<dbReference type="InterPro" id="IPR039448">
    <property type="entry name" value="Beta_helix"/>
</dbReference>
<dbReference type="EMBL" id="AP014940">
    <property type="protein sequence ID" value="BAW00166.1"/>
    <property type="molecule type" value="Genomic_DNA"/>
</dbReference>
<organism evidence="3 4">
    <name type="scientific">Lysobacter enzymogenes</name>
    <dbReference type="NCBI Taxonomy" id="69"/>
    <lineage>
        <taxon>Bacteria</taxon>
        <taxon>Pseudomonadati</taxon>
        <taxon>Pseudomonadota</taxon>
        <taxon>Gammaproteobacteria</taxon>
        <taxon>Lysobacterales</taxon>
        <taxon>Lysobacteraceae</taxon>
        <taxon>Lysobacter</taxon>
    </lineage>
</organism>
<dbReference type="GeneID" id="83066450"/>
<dbReference type="Proteomes" id="UP000218824">
    <property type="component" value="Chromosome"/>
</dbReference>
<sequence>MHRRQFMSVPLAAGAAAVSAGVGLAGFPTTALAAAATPSERISVLDFIPVGLRAGVLDGTGTADLTAYIQAAIDTRPGVFLDVQFPTGVYRVDGTLRVLRSHIWLSGENATLLHGGAGDAIQFGDGINRWDRIQIGGFLMGKAQAASAGAMIRSRLCSTVIVRDCYFYGDNKIFDVMSFERGYMIYVHNVISERCLGTHVSISGTGPDGDRLVDLTVYDCRFDYGRTALSGNGYVEGIYFRRNICLRQHNISVSLNGTPQWTIPSVKLQENDFDGGDSIGVQVNYLSNFQFNDNWFSSLQDTALRIDAQAAGGTVSANQFYATPGRSAMEIGGGNVVITGNTISGGNQGLYLRGSSRNVVFTGNAITYMQGSAINLYENPSQVTIVGNNLIGNVGGISSGGTTLNVANNLIAAA</sequence>
<dbReference type="SUPFAM" id="SSF51126">
    <property type="entry name" value="Pectin lyase-like"/>
    <property type="match status" value="1"/>
</dbReference>
<dbReference type="InterPro" id="IPR006626">
    <property type="entry name" value="PbH1"/>
</dbReference>
<dbReference type="InterPro" id="IPR006311">
    <property type="entry name" value="TAT_signal"/>
</dbReference>
<name>A0AAU9AU87_LYSEN</name>
<accession>A0AAU9AU87</accession>
<dbReference type="Gene3D" id="2.160.20.10">
    <property type="entry name" value="Single-stranded right-handed beta-helix, Pectin lyase-like"/>
    <property type="match status" value="2"/>
</dbReference>
<dbReference type="InterPro" id="IPR012334">
    <property type="entry name" value="Pectin_lyas_fold"/>
</dbReference>